<organism evidence="2">
    <name type="scientific">marine sediment metagenome</name>
    <dbReference type="NCBI Taxonomy" id="412755"/>
    <lineage>
        <taxon>unclassified sequences</taxon>
        <taxon>metagenomes</taxon>
        <taxon>ecological metagenomes</taxon>
    </lineage>
</organism>
<protein>
    <recommendedName>
        <fullName evidence="1">Metalloprotease TldD/E C-terminal domain-containing protein</fullName>
    </recommendedName>
</protein>
<dbReference type="GO" id="GO:0006508">
    <property type="term" value="P:proteolysis"/>
    <property type="evidence" value="ECO:0007669"/>
    <property type="project" value="InterPro"/>
</dbReference>
<dbReference type="InterPro" id="IPR047657">
    <property type="entry name" value="PmbA"/>
</dbReference>
<dbReference type="PANTHER" id="PTHR43421">
    <property type="entry name" value="METALLOPROTEASE PMBA"/>
    <property type="match status" value="1"/>
</dbReference>
<gene>
    <name evidence="2" type="ORF">S12H4_29486</name>
</gene>
<dbReference type="EMBL" id="BARW01017012">
    <property type="protein sequence ID" value="GAI97795.1"/>
    <property type="molecule type" value="Genomic_DNA"/>
</dbReference>
<dbReference type="GO" id="GO:0005829">
    <property type="term" value="C:cytosol"/>
    <property type="evidence" value="ECO:0007669"/>
    <property type="project" value="TreeGrafter"/>
</dbReference>
<comment type="caution">
    <text evidence="2">The sequence shown here is derived from an EMBL/GenBank/DDBJ whole genome shotgun (WGS) entry which is preliminary data.</text>
</comment>
<accession>X1UD38</accession>
<name>X1UD38_9ZZZZ</name>
<dbReference type="InterPro" id="IPR036059">
    <property type="entry name" value="TldD/PmbA_sf"/>
</dbReference>
<evidence type="ECO:0000313" key="2">
    <source>
        <dbReference type="EMBL" id="GAI97795.1"/>
    </source>
</evidence>
<feature type="non-terminal residue" evidence="2">
    <location>
        <position position="1"/>
    </location>
</feature>
<dbReference type="InterPro" id="IPR045569">
    <property type="entry name" value="Metalloprtase-TldD/E_C"/>
</dbReference>
<dbReference type="SUPFAM" id="SSF111283">
    <property type="entry name" value="Putative modulator of DNA gyrase, PmbA/TldD"/>
    <property type="match status" value="1"/>
</dbReference>
<reference evidence="2" key="1">
    <citation type="journal article" date="2014" name="Front. Microbiol.">
        <title>High frequency of phylogenetically diverse reductive dehalogenase-homologous genes in deep subseafloor sedimentary metagenomes.</title>
        <authorList>
            <person name="Kawai M."/>
            <person name="Futagami T."/>
            <person name="Toyoda A."/>
            <person name="Takaki Y."/>
            <person name="Nishi S."/>
            <person name="Hori S."/>
            <person name="Arai W."/>
            <person name="Tsubouchi T."/>
            <person name="Morono Y."/>
            <person name="Uchiyama I."/>
            <person name="Ito T."/>
            <person name="Fujiyama A."/>
            <person name="Inagaki F."/>
            <person name="Takami H."/>
        </authorList>
    </citation>
    <scope>NUCLEOTIDE SEQUENCE</scope>
    <source>
        <strain evidence="2">Expedition CK06-06</strain>
    </source>
</reference>
<dbReference type="AlphaFoldDB" id="X1UD38"/>
<dbReference type="GO" id="GO:0008237">
    <property type="term" value="F:metallopeptidase activity"/>
    <property type="evidence" value="ECO:0007669"/>
    <property type="project" value="InterPro"/>
</dbReference>
<dbReference type="Pfam" id="PF19289">
    <property type="entry name" value="PmbA_TldD_3rd"/>
    <property type="match status" value="1"/>
</dbReference>
<evidence type="ECO:0000259" key="1">
    <source>
        <dbReference type="Pfam" id="PF19289"/>
    </source>
</evidence>
<sequence>VVGSEYLNIDDNGIIDGAVGSAIFDGEGVPCKNKKIFESGKFLKTGLLHNSYSAGKEGVESTGNASRYSYSSIPSISTTNLIMQNGEMSIEEIREDVKQGILFDYTGDSPNISTGDFSGLILHGNLIVNGEVKDPLNETMVGINLLDLFKNIDAVSREFKIYGSFQAPYVRIKNVQIIGAVS</sequence>
<proteinExistence type="predicted"/>
<dbReference type="PANTHER" id="PTHR43421:SF1">
    <property type="entry name" value="METALLOPROTEASE PMBA"/>
    <property type="match status" value="1"/>
</dbReference>
<feature type="domain" description="Metalloprotease TldD/E C-terminal" evidence="1">
    <location>
        <begin position="2"/>
        <end position="179"/>
    </location>
</feature>